<dbReference type="PANTHER" id="PTHR31480">
    <property type="entry name" value="BIFUNCTIONAL LYCOPENE CYCLASE/PHYTOENE SYNTHASE"/>
    <property type="match status" value="1"/>
</dbReference>
<dbReference type="InterPro" id="IPR044843">
    <property type="entry name" value="Trans_IPPS_bact-type"/>
</dbReference>
<dbReference type="EMBL" id="PHFL01000051">
    <property type="protein sequence ID" value="RFM23958.1"/>
    <property type="molecule type" value="Genomic_DNA"/>
</dbReference>
<sequence>MDFEQKTLENGITKTGAHKDSLHSTAPCRQFLPTLDPKQLSQAYQYCSKVSSKHAKTFYFATHFLPAHKRFPVYAVYALCRYVDDLVDRSDETRQSLTKEKIFALLNQWRADLESCYNGLIVDHPIMMAWYDMLQRYSIPKSLPMELIDGVCMDLQTNRYQTFDDLYVYCYKVASVVGLMTSEIFGYSSTDALDYAAKLGIAMQLTNILRDVGEDARRGRIYLPLEDLEHFKYTEQDLFNNILDERFIALMQFQIERARHYYADANMGIPLLSKDSRLAVRISSVNYSRILDSIEKNKYDVFSRRAYVSFSRKILSLPYLWLSTVLS</sequence>
<dbReference type="SUPFAM" id="SSF48576">
    <property type="entry name" value="Terpenoid synthases"/>
    <property type="match status" value="1"/>
</dbReference>
<dbReference type="InterPro" id="IPR008949">
    <property type="entry name" value="Isoprenoid_synthase_dom_sf"/>
</dbReference>
<keyword evidence="1" id="KW-0808">Transferase</keyword>
<dbReference type="SFLD" id="SFLDG01212">
    <property type="entry name" value="Phytoene_synthase_like"/>
    <property type="match status" value="1"/>
</dbReference>
<dbReference type="PROSITE" id="PS01045">
    <property type="entry name" value="SQUALEN_PHYTOEN_SYN_2"/>
    <property type="match status" value="1"/>
</dbReference>
<dbReference type="Gene3D" id="1.10.600.10">
    <property type="entry name" value="Farnesyl Diphosphate Synthase"/>
    <property type="match status" value="1"/>
</dbReference>
<dbReference type="InterPro" id="IPR002060">
    <property type="entry name" value="Squ/phyt_synthse"/>
</dbReference>
<name>A0A395M160_9BACT</name>
<dbReference type="GO" id="GO:0051996">
    <property type="term" value="F:squalene synthase [NAD(P)H] activity"/>
    <property type="evidence" value="ECO:0007669"/>
    <property type="project" value="InterPro"/>
</dbReference>
<dbReference type="CDD" id="cd00683">
    <property type="entry name" value="Trans_IPPS_HH"/>
    <property type="match status" value="1"/>
</dbReference>
<evidence type="ECO:0000313" key="3">
    <source>
        <dbReference type="Proteomes" id="UP000266389"/>
    </source>
</evidence>
<dbReference type="GO" id="GO:0004311">
    <property type="term" value="F:geranylgeranyl diphosphate synthase activity"/>
    <property type="evidence" value="ECO:0007669"/>
    <property type="project" value="InterPro"/>
</dbReference>
<organism evidence="2 3">
    <name type="scientific">Candidatus Thermochlorobacter aerophilus</name>
    <dbReference type="NCBI Taxonomy" id="1868324"/>
    <lineage>
        <taxon>Bacteria</taxon>
        <taxon>Pseudomonadati</taxon>
        <taxon>Chlorobiota</taxon>
        <taxon>Chlorobiia</taxon>
        <taxon>Chlorobiales</taxon>
        <taxon>Candidatus Thermochlorobacteriaceae</taxon>
        <taxon>Candidatus Thermochlorobacter</taxon>
    </lineage>
</organism>
<protein>
    <submittedName>
        <fullName evidence="2">Phytoene/squalene synthase family protein</fullName>
    </submittedName>
</protein>
<dbReference type="AlphaFoldDB" id="A0A395M160"/>
<dbReference type="SFLD" id="SFLDG01018">
    <property type="entry name" value="Squalene/Phytoene_Synthase_Lik"/>
    <property type="match status" value="1"/>
</dbReference>
<dbReference type="Proteomes" id="UP000266389">
    <property type="component" value="Unassembled WGS sequence"/>
</dbReference>
<evidence type="ECO:0000256" key="1">
    <source>
        <dbReference type="ARBA" id="ARBA00022679"/>
    </source>
</evidence>
<gene>
    <name evidence="2" type="ORF">D0433_08395</name>
</gene>
<proteinExistence type="predicted"/>
<dbReference type="Pfam" id="PF00494">
    <property type="entry name" value="SQS_PSY"/>
    <property type="match status" value="1"/>
</dbReference>
<evidence type="ECO:0000313" key="2">
    <source>
        <dbReference type="EMBL" id="RFM23958.1"/>
    </source>
</evidence>
<reference evidence="2 3" key="1">
    <citation type="journal article" date="2011" name="ISME J.">
        <title>Community ecology of hot spring cyanobacterial mats: predominant populations and their functional potential.</title>
        <authorList>
            <person name="Klatt C.G."/>
            <person name="Wood J.M."/>
            <person name="Rusch D.B."/>
            <person name="Bateson M.M."/>
            <person name="Hamamura N."/>
            <person name="Heidelberg J.F."/>
            <person name="Grossman A.R."/>
            <person name="Bhaya D."/>
            <person name="Cohan F.M."/>
            <person name="Kuhl M."/>
            <person name="Bryant D.A."/>
            <person name="Ward D.M."/>
        </authorList>
    </citation>
    <scope>NUCLEOTIDE SEQUENCE [LARGE SCALE GENOMIC DNA]</scope>
    <source>
        <strain evidence="2">OS</strain>
    </source>
</reference>
<dbReference type="GO" id="GO:0016117">
    <property type="term" value="P:carotenoid biosynthetic process"/>
    <property type="evidence" value="ECO:0007669"/>
    <property type="project" value="UniProtKB-ARBA"/>
</dbReference>
<dbReference type="InterPro" id="IPR019845">
    <property type="entry name" value="Squalene/phytoene_synthase_CS"/>
</dbReference>
<comment type="caution">
    <text evidence="2">The sequence shown here is derived from an EMBL/GenBank/DDBJ whole genome shotgun (WGS) entry which is preliminary data.</text>
</comment>
<accession>A0A395M160</accession>
<dbReference type="InterPro" id="IPR033904">
    <property type="entry name" value="Trans_IPPS_HH"/>
</dbReference>
<dbReference type="SFLD" id="SFLDS00005">
    <property type="entry name" value="Isoprenoid_Synthase_Type_I"/>
    <property type="match status" value="1"/>
</dbReference>